<dbReference type="GO" id="GO:0004144">
    <property type="term" value="F:diacylglycerol O-acyltransferase activity"/>
    <property type="evidence" value="ECO:0007669"/>
    <property type="project" value="UniProtKB-EC"/>
</dbReference>
<evidence type="ECO:0000256" key="5">
    <source>
        <dbReference type="ARBA" id="ARBA00024360"/>
    </source>
</evidence>
<feature type="transmembrane region" description="Helical" evidence="8">
    <location>
        <begin position="27"/>
        <end position="44"/>
    </location>
</feature>
<dbReference type="UniPathway" id="UPA00282"/>
<feature type="domain" description="O-acyltransferase WSD1 C-terminal" evidence="10">
    <location>
        <begin position="362"/>
        <end position="505"/>
    </location>
</feature>
<dbReference type="Pfam" id="PF06974">
    <property type="entry name" value="WS_DGAT_C"/>
    <property type="match status" value="1"/>
</dbReference>
<dbReference type="GO" id="GO:0047196">
    <property type="term" value="F:long-chain-alcohol O-fatty-acyltransferase activity"/>
    <property type="evidence" value="ECO:0007669"/>
    <property type="project" value="UniProtKB-EC"/>
</dbReference>
<evidence type="ECO:0000259" key="9">
    <source>
        <dbReference type="Pfam" id="PF03007"/>
    </source>
</evidence>
<keyword evidence="8" id="KW-1133">Transmembrane helix</keyword>
<comment type="catalytic activity">
    <reaction evidence="7">
        <text>an acyl-CoA + a 1,2-diacyl-sn-glycerol = a triacyl-sn-glycerol + CoA</text>
        <dbReference type="Rhea" id="RHEA:10868"/>
        <dbReference type="ChEBI" id="CHEBI:17815"/>
        <dbReference type="ChEBI" id="CHEBI:57287"/>
        <dbReference type="ChEBI" id="CHEBI:58342"/>
        <dbReference type="ChEBI" id="CHEBI:64615"/>
        <dbReference type="EC" id="2.3.1.20"/>
    </reaction>
</comment>
<reference evidence="11" key="1">
    <citation type="submission" date="2015-12" db="EMBL/GenBank/DDBJ databases">
        <title>De novo transcriptome assembly of four potential Pierce s Disease insect vectors from Arizona vineyards.</title>
        <authorList>
            <person name="Tassone E.E."/>
        </authorList>
    </citation>
    <scope>NUCLEOTIDE SEQUENCE</scope>
</reference>
<comment type="pathway">
    <text evidence="2">Lipid metabolism.</text>
</comment>
<evidence type="ECO:0000256" key="4">
    <source>
        <dbReference type="ARBA" id="ARBA00023315"/>
    </source>
</evidence>
<evidence type="ECO:0000256" key="6">
    <source>
        <dbReference type="ARBA" id="ARBA00047604"/>
    </source>
</evidence>
<organism evidence="11">
    <name type="scientific">Clastoptera arizonana</name>
    <name type="common">Arizona spittle bug</name>
    <dbReference type="NCBI Taxonomy" id="38151"/>
    <lineage>
        <taxon>Eukaryota</taxon>
        <taxon>Metazoa</taxon>
        <taxon>Ecdysozoa</taxon>
        <taxon>Arthropoda</taxon>
        <taxon>Hexapoda</taxon>
        <taxon>Insecta</taxon>
        <taxon>Pterygota</taxon>
        <taxon>Neoptera</taxon>
        <taxon>Paraneoptera</taxon>
        <taxon>Hemiptera</taxon>
        <taxon>Auchenorrhyncha</taxon>
        <taxon>Cercopoidea</taxon>
        <taxon>Clastopteridae</taxon>
        <taxon>Clastoptera</taxon>
    </lineage>
</organism>
<comment type="pathway">
    <text evidence="1">Glycerolipid metabolism; triacylglycerol biosynthesis.</text>
</comment>
<comment type="similarity">
    <text evidence="5">In the N-terminal section; belongs to the long-chain O-acyltransferase family.</text>
</comment>
<sequence>MINTNPEVDYMRSIPIRRLRHPLDDSPMWGIIGSALASVVAVVLGLPVVIILFVVLPFVFAVKWFLLLFYWNRQRADFSEGGVESMTGNDSRWLGSAWKSSVLHAILVFDSHIEVSTLRNLVLTRVVPLYPRLTRQPFKLPLFAGSGHCWLPDTNFHIDNHVFHGPPLKDFEVDLQKYISRLLVEGLPMGKPPWELHLLQESGTKTESVAVLRIHNSVADGPALLKLLCSCLSDNRIITGSRNCSRKPASFYYNLLRGCLLGPMTFFLWLLLSPRDCNLLTHKSNWSGQMKISWSATITLSKVNRIKQVTRSTTNCVLLAALAGALRIILQKCGVRQPPDMRVVVPVNLRSRSSSRDETELGSKMSPVVVSLPVSIEGAVPRLWYMRKALSTLRCSSDGVIVYLATSALMTLLPSQSAREVLSSITEEKASLQFSSLIGPSSTVLIGGCPLKSVYSLLPPQSGIGMAVSVITYTDQVFVAVAADSSLGPIGNLLIHHLKDQIELLYTLLKYRRVPGEGKIDSTVYRFPDVTHSPIKELTNRLMAIQDQVQRLNSHGDESIKVQRLRAEFSHLLRELRKRKSTDLRKHISIYETDPWEHQFRSRRRAMSCSITRRSSMSITYSRPSSFIETSNICRQNLIKANTLRPYSCIDNSDASTSNCGTSIDLDNAKKILLNQSFNTINPAQNSLWNSNKSYPTKLHENDTVSNLPLRESQLSYNDIVCSVSEKKNDYLNTFKCKGGKENNNYDEISSTGLYDEILYAIKENKSLYSVYHTRENSFLEINAHEQITGPDKKSGYKISCNDCACKNVKKCKSANFYEKQYSNFGNKSNSLQGLKLSHSISRLQTTCECFQSEYGVAIKSLSDFATKIRRLSLENCIDNPELPLPYHSRRHSTIPKYQDISLNIPKPLSLQRPLYVQPTISKAV</sequence>
<evidence type="ECO:0000256" key="1">
    <source>
        <dbReference type="ARBA" id="ARBA00004771"/>
    </source>
</evidence>
<dbReference type="PANTHER" id="PTHR31650">
    <property type="entry name" value="O-ACYLTRANSFERASE (WSD1-LIKE) FAMILY PROTEIN"/>
    <property type="match status" value="1"/>
</dbReference>
<dbReference type="GO" id="GO:0019432">
    <property type="term" value="P:triglyceride biosynthetic process"/>
    <property type="evidence" value="ECO:0007669"/>
    <property type="project" value="UniProtKB-UniPathway"/>
</dbReference>
<evidence type="ECO:0000256" key="2">
    <source>
        <dbReference type="ARBA" id="ARBA00005189"/>
    </source>
</evidence>
<comment type="catalytic activity">
    <reaction evidence="6">
        <text>a long chain fatty alcohol + a fatty acyl-CoA = a long-chain alcohol wax ester + CoA</text>
        <dbReference type="Rhea" id="RHEA:38443"/>
        <dbReference type="ChEBI" id="CHEBI:17135"/>
        <dbReference type="ChEBI" id="CHEBI:57287"/>
        <dbReference type="ChEBI" id="CHEBI:77636"/>
        <dbReference type="ChEBI" id="CHEBI:235323"/>
        <dbReference type="EC" id="2.3.1.75"/>
    </reaction>
</comment>
<dbReference type="AlphaFoldDB" id="A0A1B6CQV4"/>
<feature type="transmembrane region" description="Helical" evidence="8">
    <location>
        <begin position="50"/>
        <end position="71"/>
    </location>
</feature>
<dbReference type="PANTHER" id="PTHR31650:SF1">
    <property type="entry name" value="WAX ESTER SYNTHASE_DIACYLGLYCEROL ACYLTRANSFERASE 4-RELATED"/>
    <property type="match status" value="1"/>
</dbReference>
<keyword evidence="3" id="KW-0808">Transferase</keyword>
<dbReference type="InterPro" id="IPR045034">
    <property type="entry name" value="O-acyltransferase_WSD1-like"/>
</dbReference>
<dbReference type="GO" id="GO:0005886">
    <property type="term" value="C:plasma membrane"/>
    <property type="evidence" value="ECO:0007669"/>
    <property type="project" value="TreeGrafter"/>
</dbReference>
<gene>
    <name evidence="11" type="ORF">g.16612</name>
</gene>
<dbReference type="InterPro" id="IPR009721">
    <property type="entry name" value="O-acyltransferase_WSD1_C"/>
</dbReference>
<protein>
    <submittedName>
        <fullName evidence="11">Uncharacterized protein</fullName>
    </submittedName>
</protein>
<evidence type="ECO:0000259" key="10">
    <source>
        <dbReference type="Pfam" id="PF06974"/>
    </source>
</evidence>
<dbReference type="EMBL" id="GEDC01021524">
    <property type="protein sequence ID" value="JAS15774.1"/>
    <property type="molecule type" value="Transcribed_RNA"/>
</dbReference>
<keyword evidence="8" id="KW-0472">Membrane</keyword>
<evidence type="ECO:0000256" key="7">
    <source>
        <dbReference type="ARBA" id="ARBA00048109"/>
    </source>
</evidence>
<proteinExistence type="inferred from homology"/>
<keyword evidence="4" id="KW-0012">Acyltransferase</keyword>
<evidence type="ECO:0000313" key="11">
    <source>
        <dbReference type="EMBL" id="JAS15774.1"/>
    </source>
</evidence>
<dbReference type="InterPro" id="IPR004255">
    <property type="entry name" value="O-acyltransferase_WSD1_N"/>
</dbReference>
<feature type="domain" description="O-acyltransferase WSD1-like N-terminal" evidence="9">
    <location>
        <begin position="131"/>
        <end position="239"/>
    </location>
</feature>
<feature type="transmembrane region" description="Helical" evidence="8">
    <location>
        <begin position="251"/>
        <end position="272"/>
    </location>
</feature>
<evidence type="ECO:0000256" key="8">
    <source>
        <dbReference type="SAM" id="Phobius"/>
    </source>
</evidence>
<accession>A0A1B6CQV4</accession>
<dbReference type="Pfam" id="PF03007">
    <property type="entry name" value="WS_DGAT_cat"/>
    <property type="match status" value="1"/>
</dbReference>
<keyword evidence="8" id="KW-0812">Transmembrane</keyword>
<name>A0A1B6CQV4_9HEMI</name>
<evidence type="ECO:0000256" key="3">
    <source>
        <dbReference type="ARBA" id="ARBA00022679"/>
    </source>
</evidence>